<evidence type="ECO:0000313" key="2">
    <source>
        <dbReference type="WBParaSite" id="ES5_v2.g19345.t1"/>
    </source>
</evidence>
<dbReference type="WBParaSite" id="ES5_v2.g19345.t1">
    <property type="protein sequence ID" value="ES5_v2.g19345.t1"/>
    <property type="gene ID" value="ES5_v2.g19345"/>
</dbReference>
<sequence length="449" mass="50968">MIGLFLSILFLPLIVSYCPKNTIKWPNDSPAKCYSFLNVLTSFQKAELACNYIGGHLTSVHEGFTNSFLSDHANTTFTGSATSDFWIGAKKSTNTNKWTWTDGTTFDYTEWQNSGSENSEACAAPIIATGRWNARDCGQLKPYVCETDELFIQSTPTNTKIPTTTSSAATTQPLQNCSYPWQYFDNSCYYWADNSNWQKGEDFCVKQNSHMVSIHSKDEIAFIKSIHNEDFWTGLYSNDNPIDWNSNWQYTDSSTVDYISWVDPFYPSHNGFKCVRTSGIQFTNIDCSTVLTVFCKKASNNAIITTPSVITTPKPNGNCLNGWSYNSKTQFCYFVTYAGNFSTMEDYCKTFKNGHLSSFHDADEFSYLNSLAHVQGNYNRWVGLYSDDNAMSWQFTDGTPFDYRPWASGYPQRNQNACASSYSYYLQLWNAYPCSSEFSGVCKMPPLFF</sequence>
<protein>
    <submittedName>
        <fullName evidence="2">C-type lectin domain-containing protein</fullName>
    </submittedName>
</protein>
<accession>A0AC34FQC9</accession>
<proteinExistence type="predicted"/>
<dbReference type="Proteomes" id="UP000887579">
    <property type="component" value="Unplaced"/>
</dbReference>
<reference evidence="2" key="1">
    <citation type="submission" date="2022-11" db="UniProtKB">
        <authorList>
            <consortium name="WormBaseParasite"/>
        </authorList>
    </citation>
    <scope>IDENTIFICATION</scope>
</reference>
<name>A0AC34FQC9_9BILA</name>
<organism evidence="1 2">
    <name type="scientific">Panagrolaimus sp. ES5</name>
    <dbReference type="NCBI Taxonomy" id="591445"/>
    <lineage>
        <taxon>Eukaryota</taxon>
        <taxon>Metazoa</taxon>
        <taxon>Ecdysozoa</taxon>
        <taxon>Nematoda</taxon>
        <taxon>Chromadorea</taxon>
        <taxon>Rhabditida</taxon>
        <taxon>Tylenchina</taxon>
        <taxon>Panagrolaimomorpha</taxon>
        <taxon>Panagrolaimoidea</taxon>
        <taxon>Panagrolaimidae</taxon>
        <taxon>Panagrolaimus</taxon>
    </lineage>
</organism>
<evidence type="ECO:0000313" key="1">
    <source>
        <dbReference type="Proteomes" id="UP000887579"/>
    </source>
</evidence>